<evidence type="ECO:0000313" key="1">
    <source>
        <dbReference type="EMBL" id="KAJ1109295.1"/>
    </source>
</evidence>
<dbReference type="Proteomes" id="UP001066276">
    <property type="component" value="Chromosome 9"/>
</dbReference>
<dbReference type="AlphaFoldDB" id="A0AAV7N992"/>
<protein>
    <submittedName>
        <fullName evidence="1">Uncharacterized protein</fullName>
    </submittedName>
</protein>
<reference evidence="1" key="1">
    <citation type="journal article" date="2022" name="bioRxiv">
        <title>Sequencing and chromosome-scale assembly of the giantPleurodeles waltlgenome.</title>
        <authorList>
            <person name="Brown T."/>
            <person name="Elewa A."/>
            <person name="Iarovenko S."/>
            <person name="Subramanian E."/>
            <person name="Araus A.J."/>
            <person name="Petzold A."/>
            <person name="Susuki M."/>
            <person name="Suzuki K.-i.T."/>
            <person name="Hayashi T."/>
            <person name="Toyoda A."/>
            <person name="Oliveira C."/>
            <person name="Osipova E."/>
            <person name="Leigh N.D."/>
            <person name="Simon A."/>
            <person name="Yun M.H."/>
        </authorList>
    </citation>
    <scope>NUCLEOTIDE SEQUENCE</scope>
    <source>
        <strain evidence="1">20211129_DDA</strain>
        <tissue evidence="1">Liver</tissue>
    </source>
</reference>
<accession>A0AAV7N992</accession>
<evidence type="ECO:0000313" key="2">
    <source>
        <dbReference type="Proteomes" id="UP001066276"/>
    </source>
</evidence>
<name>A0AAV7N992_PLEWA</name>
<keyword evidence="2" id="KW-1185">Reference proteome</keyword>
<sequence>MALAPGIEWEALKVVIRGDSFGKSYGIRKKLERELMQQEDLLATLQSHVGSREVEEAGHREAHRRIEAIWNRQDSYVCKDFRQWLYREGDRSGDRSGRMLAQLFKRKCPSPIILSPRGLTGQRILGQARVNLLLQDHLKTYTPHHSARIGAECVGTWMGSDFPDLLRLRLRSWREMYWWQSYRKP</sequence>
<dbReference type="EMBL" id="JANPWB010000013">
    <property type="protein sequence ID" value="KAJ1109295.1"/>
    <property type="molecule type" value="Genomic_DNA"/>
</dbReference>
<comment type="caution">
    <text evidence="1">The sequence shown here is derived from an EMBL/GenBank/DDBJ whole genome shotgun (WGS) entry which is preliminary data.</text>
</comment>
<gene>
    <name evidence="1" type="ORF">NDU88_006657</name>
</gene>
<proteinExistence type="predicted"/>
<organism evidence="1 2">
    <name type="scientific">Pleurodeles waltl</name>
    <name type="common">Iberian ribbed newt</name>
    <dbReference type="NCBI Taxonomy" id="8319"/>
    <lineage>
        <taxon>Eukaryota</taxon>
        <taxon>Metazoa</taxon>
        <taxon>Chordata</taxon>
        <taxon>Craniata</taxon>
        <taxon>Vertebrata</taxon>
        <taxon>Euteleostomi</taxon>
        <taxon>Amphibia</taxon>
        <taxon>Batrachia</taxon>
        <taxon>Caudata</taxon>
        <taxon>Salamandroidea</taxon>
        <taxon>Salamandridae</taxon>
        <taxon>Pleurodelinae</taxon>
        <taxon>Pleurodeles</taxon>
    </lineage>
</organism>